<evidence type="ECO:0000313" key="2">
    <source>
        <dbReference type="Proteomes" id="UP000719412"/>
    </source>
</evidence>
<organism evidence="1 2">
    <name type="scientific">Tenebrio molitor</name>
    <name type="common">Yellow mealworm beetle</name>
    <dbReference type="NCBI Taxonomy" id="7067"/>
    <lineage>
        <taxon>Eukaryota</taxon>
        <taxon>Metazoa</taxon>
        <taxon>Ecdysozoa</taxon>
        <taxon>Arthropoda</taxon>
        <taxon>Hexapoda</taxon>
        <taxon>Insecta</taxon>
        <taxon>Pterygota</taxon>
        <taxon>Neoptera</taxon>
        <taxon>Endopterygota</taxon>
        <taxon>Coleoptera</taxon>
        <taxon>Polyphaga</taxon>
        <taxon>Cucujiformia</taxon>
        <taxon>Tenebrionidae</taxon>
        <taxon>Tenebrio</taxon>
    </lineage>
</organism>
<comment type="caution">
    <text evidence="1">The sequence shown here is derived from an EMBL/GenBank/DDBJ whole genome shotgun (WGS) entry which is preliminary data.</text>
</comment>
<dbReference type="Proteomes" id="UP000719412">
    <property type="component" value="Unassembled WGS sequence"/>
</dbReference>
<sequence length="196" mass="22215">MWEFLSEEQTLRPFVPESEWHVRVIIDGIGYKGVWVFSRTLKEFPSNIVQEHPDGWKICFPMELRIPDEPGAIHHGGSDNLSVDCDFVLAGHLTSPTNQRIKLSPNDQNASFRILNLGEKAEKVVEFDTEVFYRSCLDSRRFTRCETMTPDSPQRSEDSSNLWKASRSHEMALVPPVTTFAPSLANSVRPAPEVGV</sequence>
<evidence type="ECO:0000313" key="1">
    <source>
        <dbReference type="EMBL" id="KAH0820352.1"/>
    </source>
</evidence>
<reference evidence="1" key="1">
    <citation type="journal article" date="2020" name="J Insects Food Feed">
        <title>The yellow mealworm (Tenebrio molitor) genome: a resource for the emerging insects as food and feed industry.</title>
        <authorList>
            <person name="Eriksson T."/>
            <person name="Andere A."/>
            <person name="Kelstrup H."/>
            <person name="Emery V."/>
            <person name="Picard C."/>
        </authorList>
    </citation>
    <scope>NUCLEOTIDE SEQUENCE</scope>
    <source>
        <strain evidence="1">Stoneville</strain>
        <tissue evidence="1">Whole head</tissue>
    </source>
</reference>
<proteinExistence type="predicted"/>
<dbReference type="AlphaFoldDB" id="A0A8J6HTG9"/>
<name>A0A8J6HTG9_TENMO</name>
<gene>
    <name evidence="1" type="ORF">GEV33_002439</name>
</gene>
<protein>
    <submittedName>
        <fullName evidence="1">Uncharacterized protein</fullName>
    </submittedName>
</protein>
<keyword evidence="2" id="KW-1185">Reference proteome</keyword>
<accession>A0A8J6HTG9</accession>
<reference evidence="1" key="2">
    <citation type="submission" date="2021-08" db="EMBL/GenBank/DDBJ databases">
        <authorList>
            <person name="Eriksson T."/>
        </authorList>
    </citation>
    <scope>NUCLEOTIDE SEQUENCE</scope>
    <source>
        <strain evidence="1">Stoneville</strain>
        <tissue evidence="1">Whole head</tissue>
    </source>
</reference>
<dbReference type="EMBL" id="JABDTM020012103">
    <property type="protein sequence ID" value="KAH0820352.1"/>
    <property type="molecule type" value="Genomic_DNA"/>
</dbReference>